<dbReference type="NCBIfam" id="TIGR00071">
    <property type="entry name" value="hisT_truA"/>
    <property type="match status" value="1"/>
</dbReference>
<evidence type="ECO:0000259" key="8">
    <source>
        <dbReference type="Pfam" id="PF01416"/>
    </source>
</evidence>
<name>A0AAD5Y343_9FUNG</name>
<organism evidence="9 10">
    <name type="scientific">Clydaea vesicula</name>
    <dbReference type="NCBI Taxonomy" id="447962"/>
    <lineage>
        <taxon>Eukaryota</taxon>
        <taxon>Fungi</taxon>
        <taxon>Fungi incertae sedis</taxon>
        <taxon>Chytridiomycota</taxon>
        <taxon>Chytridiomycota incertae sedis</taxon>
        <taxon>Chytridiomycetes</taxon>
        <taxon>Lobulomycetales</taxon>
        <taxon>Lobulomycetaceae</taxon>
        <taxon>Clydaea</taxon>
    </lineage>
</organism>
<evidence type="ECO:0000256" key="7">
    <source>
        <dbReference type="SAM" id="MobiDB-lite"/>
    </source>
</evidence>
<dbReference type="FunFam" id="3.30.70.580:FF:000002">
    <property type="entry name" value="tRNA pseudouridine synthase"/>
    <property type="match status" value="1"/>
</dbReference>
<feature type="compositionally biased region" description="Basic and acidic residues" evidence="7">
    <location>
        <begin position="19"/>
        <end position="34"/>
    </location>
</feature>
<evidence type="ECO:0000313" key="10">
    <source>
        <dbReference type="Proteomes" id="UP001211065"/>
    </source>
</evidence>
<evidence type="ECO:0000256" key="5">
    <source>
        <dbReference type="PIRSR" id="PIRSR641708-1"/>
    </source>
</evidence>
<comment type="catalytic activity">
    <reaction evidence="4">
        <text>a uridine in tRNA = a pseudouridine in tRNA</text>
        <dbReference type="Rhea" id="RHEA:54572"/>
        <dbReference type="Rhea" id="RHEA-COMP:13339"/>
        <dbReference type="Rhea" id="RHEA-COMP:13934"/>
        <dbReference type="ChEBI" id="CHEBI:65314"/>
        <dbReference type="ChEBI" id="CHEBI:65315"/>
    </reaction>
</comment>
<dbReference type="InterPro" id="IPR041708">
    <property type="entry name" value="PUS1/PUS2-like"/>
</dbReference>
<dbReference type="GO" id="GO:1990481">
    <property type="term" value="P:mRNA pseudouridine synthesis"/>
    <property type="evidence" value="ECO:0007669"/>
    <property type="project" value="TreeGrafter"/>
</dbReference>
<dbReference type="CDD" id="cd02568">
    <property type="entry name" value="PseudoU_synth_PUS1_PUS2"/>
    <property type="match status" value="1"/>
</dbReference>
<dbReference type="PANTHER" id="PTHR11142">
    <property type="entry name" value="PSEUDOURIDYLATE SYNTHASE"/>
    <property type="match status" value="1"/>
</dbReference>
<dbReference type="GO" id="GO:0009982">
    <property type="term" value="F:pseudouridine synthase activity"/>
    <property type="evidence" value="ECO:0007669"/>
    <property type="project" value="InterPro"/>
</dbReference>
<feature type="region of interest" description="Disordered" evidence="7">
    <location>
        <begin position="1"/>
        <end position="34"/>
    </location>
</feature>
<dbReference type="SUPFAM" id="SSF55120">
    <property type="entry name" value="Pseudouridine synthase"/>
    <property type="match status" value="1"/>
</dbReference>
<protein>
    <submittedName>
        <fullName evidence="9">tRNA pseudouridine synthase 1</fullName>
    </submittedName>
</protein>
<dbReference type="InterPro" id="IPR020095">
    <property type="entry name" value="PsdUridine_synth_TruA_C"/>
</dbReference>
<sequence length="510" mass="58902">MSELESLEEIKTKTLPINPEEKEAKGLLEEEGKKNKEENLILGKNISNESLKKGNDVKKKNDFFVKGKKRKNKDNEDVETKKKIKYNGQKVKEWTKRESDGEEKEEKKPKKKVALLMGYCGTGYQGMQINPNAESIENELHKALAASGAVSKDNAMAPHKIGFMRAARTDKGVHAAGQVCSLKMIVEDEDVIKKINENLPKQIRVYGYVPTTGGFHAKFQCDSRIYEYLMPTYVLQQSNPALFPYSAIAEGLEIDLESNQPIYNEKSGQYIFKNSSPITAEEMIEKRKFRVSEEILEELRVILKCYKGTFNFHNFTIGKAFKEKNANRFIKSFECSKPFIRQNSEWVSLKVHGQSFMLHQIRKMVGLAIMIIRTKTPHKIITNLFKDVKVNTPKAPSLGLLLEQAIFEAYNNKLKGVTKSDKRPVNFEKYKEEMNTLKEEWIYSKIINEELETNEFEKWIRIIESHSMEFSWWLKKDGEIDLKLKPASLKEMGRGLLEKEEEEEEDVEED</sequence>
<feature type="compositionally biased region" description="Basic and acidic residues" evidence="7">
    <location>
        <begin position="51"/>
        <end position="65"/>
    </location>
</feature>
<dbReference type="Pfam" id="PF01416">
    <property type="entry name" value="PseudoU_synth_1"/>
    <property type="match status" value="1"/>
</dbReference>
<dbReference type="GO" id="GO:0031119">
    <property type="term" value="P:tRNA pseudouridine synthesis"/>
    <property type="evidence" value="ECO:0007669"/>
    <property type="project" value="InterPro"/>
</dbReference>
<dbReference type="GO" id="GO:0005634">
    <property type="term" value="C:nucleus"/>
    <property type="evidence" value="ECO:0007669"/>
    <property type="project" value="TreeGrafter"/>
</dbReference>
<evidence type="ECO:0000256" key="2">
    <source>
        <dbReference type="ARBA" id="ARBA00022694"/>
    </source>
</evidence>
<feature type="active site" description="Nucleophile" evidence="5">
    <location>
        <position position="170"/>
    </location>
</feature>
<dbReference type="InterPro" id="IPR001406">
    <property type="entry name" value="PsdUridine_synth_TruA"/>
</dbReference>
<evidence type="ECO:0000256" key="6">
    <source>
        <dbReference type="PIRSR" id="PIRSR641708-2"/>
    </source>
</evidence>
<proteinExistence type="inferred from homology"/>
<dbReference type="InterPro" id="IPR020097">
    <property type="entry name" value="PsdUridine_synth_TruA_a/b_dom"/>
</dbReference>
<comment type="caution">
    <text evidence="9">The sequence shown here is derived from an EMBL/GenBank/DDBJ whole genome shotgun (WGS) entry which is preliminary data.</text>
</comment>
<accession>A0AAD5Y343</accession>
<dbReference type="EMBL" id="JADGJW010000051">
    <property type="protein sequence ID" value="KAJ3225824.1"/>
    <property type="molecule type" value="Genomic_DNA"/>
</dbReference>
<dbReference type="Gene3D" id="3.30.70.580">
    <property type="entry name" value="Pseudouridine synthase I, catalytic domain, N-terminal subdomain"/>
    <property type="match status" value="1"/>
</dbReference>
<keyword evidence="2" id="KW-0819">tRNA processing</keyword>
<evidence type="ECO:0000256" key="4">
    <source>
        <dbReference type="ARBA" id="ARBA00036943"/>
    </source>
</evidence>
<gene>
    <name evidence="9" type="primary">PUS1</name>
    <name evidence="9" type="ORF">HK099_006122</name>
</gene>
<feature type="region of interest" description="Disordered" evidence="7">
    <location>
        <begin position="51"/>
        <end position="80"/>
    </location>
</feature>
<keyword evidence="3" id="KW-0413">Isomerase</keyword>
<evidence type="ECO:0000313" key="9">
    <source>
        <dbReference type="EMBL" id="KAJ3225824.1"/>
    </source>
</evidence>
<dbReference type="InterPro" id="IPR020094">
    <property type="entry name" value="TruA/RsuA/RluB/E/F_N"/>
</dbReference>
<dbReference type="InterPro" id="IPR020103">
    <property type="entry name" value="PsdUridine_synth_cat_dom_sf"/>
</dbReference>
<keyword evidence="10" id="KW-1185">Reference proteome</keyword>
<dbReference type="PANTHER" id="PTHR11142:SF4">
    <property type="entry name" value="PSEUDOURIDYLATE SYNTHASE 1 HOMOLOG"/>
    <property type="match status" value="1"/>
</dbReference>
<evidence type="ECO:0000256" key="3">
    <source>
        <dbReference type="ARBA" id="ARBA00023235"/>
    </source>
</evidence>
<dbReference type="Proteomes" id="UP001211065">
    <property type="component" value="Unassembled WGS sequence"/>
</dbReference>
<dbReference type="GO" id="GO:0003723">
    <property type="term" value="F:RNA binding"/>
    <property type="evidence" value="ECO:0007669"/>
    <property type="project" value="InterPro"/>
</dbReference>
<dbReference type="AlphaFoldDB" id="A0AAD5Y343"/>
<reference evidence="9" key="1">
    <citation type="submission" date="2020-05" db="EMBL/GenBank/DDBJ databases">
        <title>Phylogenomic resolution of chytrid fungi.</title>
        <authorList>
            <person name="Stajich J.E."/>
            <person name="Amses K."/>
            <person name="Simmons R."/>
            <person name="Seto K."/>
            <person name="Myers J."/>
            <person name="Bonds A."/>
            <person name="Quandt C.A."/>
            <person name="Barry K."/>
            <person name="Liu P."/>
            <person name="Grigoriev I."/>
            <person name="Longcore J.E."/>
            <person name="James T.Y."/>
        </authorList>
    </citation>
    <scope>NUCLEOTIDE SEQUENCE</scope>
    <source>
        <strain evidence="9">JEL0476</strain>
    </source>
</reference>
<feature type="binding site" evidence="6">
    <location>
        <position position="226"/>
    </location>
    <ligand>
        <name>substrate</name>
    </ligand>
</feature>
<comment type="similarity">
    <text evidence="1">Belongs to the tRNA pseudouridine synthase TruA family.</text>
</comment>
<evidence type="ECO:0000256" key="1">
    <source>
        <dbReference type="ARBA" id="ARBA00009375"/>
    </source>
</evidence>
<feature type="domain" description="Pseudouridine synthase I TruA alpha/beta" evidence="8">
    <location>
        <begin position="304"/>
        <end position="407"/>
    </location>
</feature>
<dbReference type="Gene3D" id="3.30.70.660">
    <property type="entry name" value="Pseudouridine synthase I, catalytic domain, C-terminal subdomain"/>
    <property type="match status" value="1"/>
</dbReference>